<feature type="active site" evidence="5">
    <location>
        <position position="522"/>
    </location>
</feature>
<keyword evidence="4 5" id="KW-0788">Thiol protease</keyword>
<name>A0A1H0G098_9PSEU</name>
<evidence type="ECO:0000256" key="1">
    <source>
        <dbReference type="ARBA" id="ARBA00007623"/>
    </source>
</evidence>
<evidence type="ECO:0000313" key="8">
    <source>
        <dbReference type="EMBL" id="SDO00303.1"/>
    </source>
</evidence>
<evidence type="ECO:0000313" key="9">
    <source>
        <dbReference type="Proteomes" id="UP000199651"/>
    </source>
</evidence>
<evidence type="ECO:0000256" key="6">
    <source>
        <dbReference type="SAM" id="MobiDB-lite"/>
    </source>
</evidence>
<dbReference type="AlphaFoldDB" id="A0A1H0G098"/>
<dbReference type="EMBL" id="FNJB01000001">
    <property type="protein sequence ID" value="SDO00303.1"/>
    <property type="molecule type" value="Genomic_DNA"/>
</dbReference>
<dbReference type="InterPro" id="IPR001300">
    <property type="entry name" value="Peptidase_C2_calpain_cat"/>
</dbReference>
<dbReference type="GO" id="GO:0004198">
    <property type="term" value="F:calcium-dependent cysteine-type endopeptidase activity"/>
    <property type="evidence" value="ECO:0007669"/>
    <property type="project" value="InterPro"/>
</dbReference>
<dbReference type="PANTHER" id="PTHR10183:SF379">
    <property type="entry name" value="CALPAIN-5"/>
    <property type="match status" value="1"/>
</dbReference>
<evidence type="ECO:0000256" key="5">
    <source>
        <dbReference type="PROSITE-ProRule" id="PRU00239"/>
    </source>
</evidence>
<keyword evidence="9" id="KW-1185">Reference proteome</keyword>
<dbReference type="STRING" id="504798.SAMN05421871_103268"/>
<keyword evidence="3 5" id="KW-0378">Hydrolase</keyword>
<proteinExistence type="inferred from homology"/>
<evidence type="ECO:0000259" key="7">
    <source>
        <dbReference type="PROSITE" id="PS50203"/>
    </source>
</evidence>
<evidence type="ECO:0000256" key="3">
    <source>
        <dbReference type="ARBA" id="ARBA00022801"/>
    </source>
</evidence>
<protein>
    <submittedName>
        <fullName evidence="8">Calpain family cysteine protease</fullName>
    </submittedName>
</protein>
<reference evidence="9" key="1">
    <citation type="submission" date="2016-10" db="EMBL/GenBank/DDBJ databases">
        <authorList>
            <person name="Varghese N."/>
            <person name="Submissions S."/>
        </authorList>
    </citation>
    <scope>NUCLEOTIDE SEQUENCE [LARGE SCALE GENOMIC DNA]</scope>
    <source>
        <strain evidence="9">IBRC-M 10655</strain>
    </source>
</reference>
<dbReference type="SUPFAM" id="SSF54001">
    <property type="entry name" value="Cysteine proteinases"/>
    <property type="match status" value="1"/>
</dbReference>
<feature type="region of interest" description="Disordered" evidence="6">
    <location>
        <begin position="441"/>
        <end position="461"/>
    </location>
</feature>
<keyword evidence="2 5" id="KW-0645">Protease</keyword>
<evidence type="ECO:0000256" key="4">
    <source>
        <dbReference type="ARBA" id="ARBA00022807"/>
    </source>
</evidence>
<dbReference type="GO" id="GO:0006508">
    <property type="term" value="P:proteolysis"/>
    <property type="evidence" value="ECO:0007669"/>
    <property type="project" value="UniProtKB-KW"/>
</dbReference>
<sequence length="567" mass="61901">MTTPGPWTWDLVLISDPAGGEQAANGFGAIAASADGITNVIEQLERVPWEGPAAEAYRAYLSELRGTVLKTMAIAEDSHHATTGAAGTLEALRNPATETADELNRFQAAVDKMNGPNNDDLDFFEVTQVAMMRGQAMGALGRVRGQREEALKLLTDLLKAQEETLLGVRPPRGPDASKIADPTQRAAVEALSGEVNETLNKTGDSERAREFADKFNNADSDLARRLLLLQAADDLTAAELDYLLDHLDTDDLHNAMAVDWMPFGGGPEDTAAQREFYNKLAGKVDLDTLNGLADQLPEDYWHPDPYGDIPQLGDDLRPDGTNLSWQPLPDAGKPVTADTIDPNDVQQRGLGDCHLQATLYSLASTPEGRQQLADNIQLNPNGTYTVTLYRNDGTPVPVVVTPDTPVQRNGSGWQSTYDGNQANWVQLYEKALAQTNAELSQQPSIESGHGQNENRGYPGLNGGFPEEDMARLTGERPEKVDSPNVTDDQLRQLERDGKPVTVTILGEQPYKDPNGTNLVNNHVYSLDRVDWSTNPPTAHLRNPWGSEHIAMPLNDLREHTTYMTVGK</sequence>
<dbReference type="RefSeq" id="WP_091369612.1">
    <property type="nucleotide sequence ID" value="NZ_FNDV01000003.1"/>
</dbReference>
<feature type="active site" evidence="5">
    <location>
        <position position="353"/>
    </location>
</feature>
<feature type="active site" evidence="5">
    <location>
        <position position="542"/>
    </location>
</feature>
<dbReference type="PROSITE" id="PS50203">
    <property type="entry name" value="CALPAIN_CAT"/>
    <property type="match status" value="1"/>
</dbReference>
<dbReference type="PANTHER" id="PTHR10183">
    <property type="entry name" value="CALPAIN"/>
    <property type="match status" value="1"/>
</dbReference>
<comment type="similarity">
    <text evidence="1">Belongs to the peptidase C2 family.</text>
</comment>
<dbReference type="InterPro" id="IPR022684">
    <property type="entry name" value="Calpain_cysteine_protease"/>
</dbReference>
<accession>A0A1H0G098</accession>
<feature type="compositionally biased region" description="Polar residues" evidence="6">
    <location>
        <begin position="441"/>
        <end position="454"/>
    </location>
</feature>
<dbReference type="Pfam" id="PF00648">
    <property type="entry name" value="Peptidase_C2"/>
    <property type="match status" value="1"/>
</dbReference>
<gene>
    <name evidence="8" type="ORF">SAMN05192558_101603</name>
</gene>
<feature type="domain" description="Calpain catalytic" evidence="7">
    <location>
        <begin position="317"/>
        <end position="567"/>
    </location>
</feature>
<dbReference type="OrthoDB" id="4617536at2"/>
<dbReference type="InterPro" id="IPR038765">
    <property type="entry name" value="Papain-like_cys_pep_sf"/>
</dbReference>
<organism evidence="8 9">
    <name type="scientific">Actinokineospora alba</name>
    <dbReference type="NCBI Taxonomy" id="504798"/>
    <lineage>
        <taxon>Bacteria</taxon>
        <taxon>Bacillati</taxon>
        <taxon>Actinomycetota</taxon>
        <taxon>Actinomycetes</taxon>
        <taxon>Pseudonocardiales</taxon>
        <taxon>Pseudonocardiaceae</taxon>
        <taxon>Actinokineospora</taxon>
    </lineage>
</organism>
<dbReference type="Proteomes" id="UP000199651">
    <property type="component" value="Unassembled WGS sequence"/>
</dbReference>
<evidence type="ECO:0000256" key="2">
    <source>
        <dbReference type="ARBA" id="ARBA00022670"/>
    </source>
</evidence>